<sequence length="129" mass="14547">MKKTERLSKIKRMRTWGNWSMVIGILLMYTGYAFFAGYLDFIPFLGTLFKGSHVFMTLLLIIGFILTMGSTVMFMISGMVSTSAPQVQCPSCQKVTKMLGKEDACMFCGQPLRLDDAQPQQNQNLTPQK</sequence>
<dbReference type="EMBL" id="FORT01000003">
    <property type="protein sequence ID" value="SFJ32039.1"/>
    <property type="molecule type" value="Genomic_DNA"/>
</dbReference>
<feature type="transmembrane region" description="Helical" evidence="5">
    <location>
        <begin position="54"/>
        <end position="76"/>
    </location>
</feature>
<evidence type="ECO:0000313" key="7">
    <source>
        <dbReference type="Proteomes" id="UP000198915"/>
    </source>
</evidence>
<protein>
    <submittedName>
        <fullName evidence="6">Zinc-ribbon containing domain-containing protein</fullName>
    </submittedName>
</protein>
<dbReference type="NCBIfam" id="NF002796">
    <property type="entry name" value="PRK02935.1"/>
    <property type="match status" value="1"/>
</dbReference>
<keyword evidence="3 5" id="KW-1133">Transmembrane helix</keyword>
<keyword evidence="7" id="KW-1185">Reference proteome</keyword>
<accession>A0A1I3QES0</accession>
<organism evidence="6 7">
    <name type="scientific">Brevibacillus centrosporus</name>
    <dbReference type="NCBI Taxonomy" id="54910"/>
    <lineage>
        <taxon>Bacteria</taxon>
        <taxon>Bacillati</taxon>
        <taxon>Bacillota</taxon>
        <taxon>Bacilli</taxon>
        <taxon>Bacillales</taxon>
        <taxon>Paenibacillaceae</taxon>
        <taxon>Brevibacillus</taxon>
    </lineage>
</organism>
<keyword evidence="2 5" id="KW-0812">Transmembrane</keyword>
<dbReference type="Proteomes" id="UP000198915">
    <property type="component" value="Unassembled WGS sequence"/>
</dbReference>
<evidence type="ECO:0000313" key="6">
    <source>
        <dbReference type="EMBL" id="SFJ32039.1"/>
    </source>
</evidence>
<dbReference type="Pfam" id="PF11023">
    <property type="entry name" value="DUF2614"/>
    <property type="match status" value="1"/>
</dbReference>
<keyword evidence="1" id="KW-1003">Cell membrane</keyword>
<evidence type="ECO:0000256" key="4">
    <source>
        <dbReference type="ARBA" id="ARBA00023136"/>
    </source>
</evidence>
<evidence type="ECO:0000256" key="3">
    <source>
        <dbReference type="ARBA" id="ARBA00022989"/>
    </source>
</evidence>
<keyword evidence="4 5" id="KW-0472">Membrane</keyword>
<dbReference type="GeneID" id="301129147"/>
<dbReference type="InterPro" id="IPR020912">
    <property type="entry name" value="UPF0295"/>
</dbReference>
<dbReference type="RefSeq" id="WP_092266989.1">
    <property type="nucleotide sequence ID" value="NZ_BJOE01000055.1"/>
</dbReference>
<evidence type="ECO:0000256" key="5">
    <source>
        <dbReference type="SAM" id="Phobius"/>
    </source>
</evidence>
<feature type="transmembrane region" description="Helical" evidence="5">
    <location>
        <begin position="21"/>
        <end position="42"/>
    </location>
</feature>
<reference evidence="7" key="1">
    <citation type="submission" date="2016-10" db="EMBL/GenBank/DDBJ databases">
        <authorList>
            <person name="Varghese N."/>
            <person name="Submissions S."/>
        </authorList>
    </citation>
    <scope>NUCLEOTIDE SEQUENCE [LARGE SCALE GENOMIC DNA]</scope>
    <source>
        <strain evidence="7">OK042</strain>
    </source>
</reference>
<evidence type="ECO:0000256" key="2">
    <source>
        <dbReference type="ARBA" id="ARBA00022692"/>
    </source>
</evidence>
<name>A0A1I3QES0_9BACL</name>
<dbReference type="AlphaFoldDB" id="A0A1I3QES0"/>
<proteinExistence type="predicted"/>
<gene>
    <name evidence="6" type="ORF">SAMN05518846_1033</name>
</gene>
<evidence type="ECO:0000256" key="1">
    <source>
        <dbReference type="ARBA" id="ARBA00022475"/>
    </source>
</evidence>
<dbReference type="STRING" id="1884381.SAMN05518846_1033"/>